<comment type="caution">
    <text evidence="26">The sequence shown here is derived from an EMBL/GenBank/DDBJ whole genome shotgun (WGS) entry which is preliminary data.</text>
</comment>
<dbReference type="Pfam" id="PF16769">
    <property type="entry name" value="MCM3AP_GANP"/>
    <property type="match status" value="1"/>
</dbReference>
<comment type="subcellular location">
    <subcellularLocation>
        <location evidence="1">Chromosome</location>
    </subcellularLocation>
    <subcellularLocation>
        <location evidence="2">Cytoplasm</location>
    </subcellularLocation>
    <subcellularLocation>
        <location evidence="3">Nucleus</location>
        <location evidence="3">Nuclear pore complex</location>
    </subcellularLocation>
    <subcellularLocation>
        <location evidence="4">Nucleus</location>
        <location evidence="4">Nucleoplasm</location>
    </subcellularLocation>
</comment>
<keyword evidence="15" id="KW-0007">Acetylation</keyword>
<evidence type="ECO:0000256" key="21">
    <source>
        <dbReference type="ARBA" id="ARBA00038443"/>
    </source>
</evidence>
<dbReference type="GO" id="GO:0070390">
    <property type="term" value="C:transcription export complex 2"/>
    <property type="evidence" value="ECO:0007669"/>
    <property type="project" value="TreeGrafter"/>
</dbReference>
<evidence type="ECO:0000256" key="14">
    <source>
        <dbReference type="ARBA" id="ARBA00022927"/>
    </source>
</evidence>
<evidence type="ECO:0000256" key="22">
    <source>
        <dbReference type="ARBA" id="ARBA00055631"/>
    </source>
</evidence>
<feature type="coiled-coil region" evidence="24">
    <location>
        <begin position="1572"/>
        <end position="1613"/>
    </location>
</feature>
<evidence type="ECO:0000256" key="11">
    <source>
        <dbReference type="ARBA" id="ARBA00022679"/>
    </source>
</evidence>
<evidence type="ECO:0000256" key="16">
    <source>
        <dbReference type="ARBA" id="ARBA00023010"/>
    </source>
</evidence>
<keyword evidence="13" id="KW-0391">Immunity</keyword>
<name>A0AAD9RMR2_9HYME</name>
<reference evidence="26" key="1">
    <citation type="submission" date="2021-08" db="EMBL/GenBank/DDBJ databases">
        <authorList>
            <person name="Misof B."/>
            <person name="Oliver O."/>
            <person name="Podsiadlowski L."/>
            <person name="Donath A."/>
            <person name="Peters R."/>
            <person name="Mayer C."/>
            <person name="Rust J."/>
            <person name="Gunkel S."/>
            <person name="Lesny P."/>
            <person name="Martin S."/>
            <person name="Oeyen J.P."/>
            <person name="Petersen M."/>
            <person name="Panagiotis P."/>
            <person name="Wilbrandt J."/>
            <person name="Tanja T."/>
        </authorList>
    </citation>
    <scope>NUCLEOTIDE SEQUENCE</scope>
    <source>
        <strain evidence="26">GBR_01_08_01A</strain>
        <tissue evidence="26">Thorax + abdomen</tissue>
    </source>
</reference>
<dbReference type="GO" id="GO:0005643">
    <property type="term" value="C:nuclear pore"/>
    <property type="evidence" value="ECO:0007669"/>
    <property type="project" value="UniProtKB-SubCell"/>
</dbReference>
<dbReference type="GO" id="GO:0005737">
    <property type="term" value="C:cytoplasm"/>
    <property type="evidence" value="ECO:0007669"/>
    <property type="project" value="UniProtKB-SubCell"/>
</dbReference>
<evidence type="ECO:0000256" key="13">
    <source>
        <dbReference type="ARBA" id="ARBA00022859"/>
    </source>
</evidence>
<dbReference type="PANTHER" id="PTHR12436">
    <property type="entry name" value="80 KDA MCM3-ASSOCIATED PROTEIN"/>
    <property type="match status" value="1"/>
</dbReference>
<organism evidence="26 27">
    <name type="scientific">Odynerus spinipes</name>
    <dbReference type="NCBI Taxonomy" id="1348599"/>
    <lineage>
        <taxon>Eukaryota</taxon>
        <taxon>Metazoa</taxon>
        <taxon>Ecdysozoa</taxon>
        <taxon>Arthropoda</taxon>
        <taxon>Hexapoda</taxon>
        <taxon>Insecta</taxon>
        <taxon>Pterygota</taxon>
        <taxon>Neoptera</taxon>
        <taxon>Endopterygota</taxon>
        <taxon>Hymenoptera</taxon>
        <taxon>Apocrita</taxon>
        <taxon>Aculeata</taxon>
        <taxon>Vespoidea</taxon>
        <taxon>Vespidae</taxon>
        <taxon>Eumeninae</taxon>
        <taxon>Odynerus</taxon>
    </lineage>
</organism>
<evidence type="ECO:0000256" key="12">
    <source>
        <dbReference type="ARBA" id="ARBA00022816"/>
    </source>
</evidence>
<keyword evidence="10" id="KW-0597">Phosphoprotein</keyword>
<evidence type="ECO:0000256" key="17">
    <source>
        <dbReference type="ARBA" id="ARBA00023054"/>
    </source>
</evidence>
<evidence type="ECO:0000256" key="5">
    <source>
        <dbReference type="ARBA" id="ARBA00013184"/>
    </source>
</evidence>
<evidence type="ECO:0000256" key="3">
    <source>
        <dbReference type="ARBA" id="ARBA00004567"/>
    </source>
</evidence>
<evidence type="ECO:0000259" key="25">
    <source>
        <dbReference type="PROSITE" id="PS50250"/>
    </source>
</evidence>
<gene>
    <name evidence="26" type="ORF">KPH14_004887</name>
</gene>
<evidence type="ECO:0000256" key="19">
    <source>
        <dbReference type="ARBA" id="ARBA00023242"/>
    </source>
</evidence>
<dbReference type="EC" id="2.3.1.48" evidence="5"/>
<keyword evidence="20" id="KW-0012">Acyltransferase</keyword>
<dbReference type="GO" id="GO:0006406">
    <property type="term" value="P:mRNA export from nucleus"/>
    <property type="evidence" value="ECO:0007669"/>
    <property type="project" value="TreeGrafter"/>
</dbReference>
<dbReference type="GO" id="GO:0002376">
    <property type="term" value="P:immune system process"/>
    <property type="evidence" value="ECO:0007669"/>
    <property type="project" value="UniProtKB-KW"/>
</dbReference>
<dbReference type="PROSITE" id="PS50250">
    <property type="entry name" value="PCI"/>
    <property type="match status" value="1"/>
</dbReference>
<evidence type="ECO:0000256" key="18">
    <source>
        <dbReference type="ARBA" id="ARBA00023132"/>
    </source>
</evidence>
<dbReference type="PANTHER" id="PTHR12436:SF3">
    <property type="entry name" value="GERMINAL-CENTER ASSOCIATED NUCLEAR PROTEIN"/>
    <property type="match status" value="1"/>
</dbReference>
<keyword evidence="27" id="KW-1185">Reference proteome</keyword>
<keyword evidence="14" id="KW-0653">Protein transport</keyword>
<keyword evidence="12" id="KW-0509">mRNA transport</keyword>
<dbReference type="InterPro" id="IPR035979">
    <property type="entry name" value="RBD_domain_sf"/>
</dbReference>
<dbReference type="InterPro" id="IPR000717">
    <property type="entry name" value="PCI_dom"/>
</dbReference>
<evidence type="ECO:0000256" key="15">
    <source>
        <dbReference type="ARBA" id="ARBA00022990"/>
    </source>
</evidence>
<feature type="domain" description="PCI" evidence="25">
    <location>
        <begin position="484"/>
        <end position="661"/>
    </location>
</feature>
<dbReference type="GO" id="GO:0015031">
    <property type="term" value="P:protein transport"/>
    <property type="evidence" value="ECO:0007669"/>
    <property type="project" value="UniProtKB-KW"/>
</dbReference>
<dbReference type="GO" id="GO:0005654">
    <property type="term" value="C:nucleoplasm"/>
    <property type="evidence" value="ECO:0007669"/>
    <property type="project" value="UniProtKB-SubCell"/>
</dbReference>
<evidence type="ECO:0000256" key="10">
    <source>
        <dbReference type="ARBA" id="ARBA00022553"/>
    </source>
</evidence>
<dbReference type="InterPro" id="IPR005062">
    <property type="entry name" value="SAC3/GANP/THP3_conserved"/>
</dbReference>
<accession>A0AAD9RMR2</accession>
<evidence type="ECO:0000313" key="26">
    <source>
        <dbReference type="EMBL" id="KAK2582599.1"/>
    </source>
</evidence>
<dbReference type="EMBL" id="JAIFRP010000031">
    <property type="protein sequence ID" value="KAK2582599.1"/>
    <property type="molecule type" value="Genomic_DNA"/>
</dbReference>
<keyword evidence="11" id="KW-0808">Transferase</keyword>
<keyword evidence="17 24" id="KW-0175">Coiled coil</keyword>
<dbReference type="InterPro" id="IPR045107">
    <property type="entry name" value="SAC3/GANP/THP3"/>
</dbReference>
<comment type="similarity">
    <text evidence="21">Belongs to the SAC3 family.</text>
</comment>
<proteinExistence type="inferred from homology"/>
<evidence type="ECO:0000313" key="27">
    <source>
        <dbReference type="Proteomes" id="UP001258017"/>
    </source>
</evidence>
<keyword evidence="16" id="KW-0811">Translocation</keyword>
<reference evidence="26" key="2">
    <citation type="journal article" date="2023" name="Commun. Biol.">
        <title>Intrasexual cuticular hydrocarbon dimorphism in a wasp sheds light on hydrocarbon biosynthesis genes in Hymenoptera.</title>
        <authorList>
            <person name="Moris V.C."/>
            <person name="Podsiadlowski L."/>
            <person name="Martin S."/>
            <person name="Oeyen J.P."/>
            <person name="Donath A."/>
            <person name="Petersen M."/>
            <person name="Wilbrandt J."/>
            <person name="Misof B."/>
            <person name="Liedtke D."/>
            <person name="Thamm M."/>
            <person name="Scheiner R."/>
            <person name="Schmitt T."/>
            <person name="Niehuis O."/>
        </authorList>
    </citation>
    <scope>NUCLEOTIDE SEQUENCE</scope>
    <source>
        <strain evidence="26">GBR_01_08_01A</strain>
    </source>
</reference>
<keyword evidence="7" id="KW-0158">Chromosome</keyword>
<dbReference type="GO" id="GO:0003676">
    <property type="term" value="F:nucleic acid binding"/>
    <property type="evidence" value="ECO:0007669"/>
    <property type="project" value="InterPro"/>
</dbReference>
<dbReference type="Proteomes" id="UP001258017">
    <property type="component" value="Unassembled WGS sequence"/>
</dbReference>
<evidence type="ECO:0000256" key="2">
    <source>
        <dbReference type="ARBA" id="ARBA00004496"/>
    </source>
</evidence>
<evidence type="ECO:0000256" key="24">
    <source>
        <dbReference type="SAM" id="Coils"/>
    </source>
</evidence>
<evidence type="ECO:0000256" key="4">
    <source>
        <dbReference type="ARBA" id="ARBA00004642"/>
    </source>
</evidence>
<keyword evidence="6" id="KW-0813">Transport</keyword>
<evidence type="ECO:0000256" key="6">
    <source>
        <dbReference type="ARBA" id="ARBA00022448"/>
    </source>
</evidence>
<comment type="function">
    <text evidence="22">As a component of the TREX-2 complex, involved in the export of mRNAs to the cytoplasm through the nuclear pores. Through the acetylation of histones, affects the assembly of nucleosomes at immunoglobulin variable region genes and promotes the recruitment and positioning of transcription complex to favor DNA cytosine deaminase AICDA/AID targeting, hence promoting somatic hypermutations.</text>
</comment>
<evidence type="ECO:0000256" key="7">
    <source>
        <dbReference type="ARBA" id="ARBA00022454"/>
    </source>
</evidence>
<evidence type="ECO:0000256" key="8">
    <source>
        <dbReference type="ARBA" id="ARBA00022481"/>
    </source>
</evidence>
<evidence type="ECO:0000256" key="20">
    <source>
        <dbReference type="ARBA" id="ARBA00023315"/>
    </source>
</evidence>
<protein>
    <recommendedName>
        <fullName evidence="23">Germinal-center associated nuclear protein</fullName>
        <ecNumber evidence="5">2.3.1.48</ecNumber>
    </recommendedName>
</protein>
<dbReference type="GO" id="GO:0005694">
    <property type="term" value="C:chromosome"/>
    <property type="evidence" value="ECO:0007669"/>
    <property type="project" value="UniProtKB-SubCell"/>
</dbReference>
<sequence length="1621" mass="187253">MDSKEEMDTDITEYTTSKGFTFSTPNVVFSPPRMLNYDVSTHLVSPASSKQTFSFAPPEIISQLDSHIEAQSHDVKKKYKPKISRNAFALLAAAHALKDTSAFEQLKKNSRSNTTKLNIENSITCTNVPKELLLKSSAKEYFSVYGHIMTITIRPKKQIITVFYSSKEEANNAYQRSGEYLGQTFFVEWTKSEKVPKSPTKKKELKKNIVTNILTLEDGIRSELEAMTNLEYNLHDYKSDTYRVPIGKRCKGSCKKHCNCKHIKKSEKTIPKNEKVAAKIDKAEADSQIMTSLHGASVEELQGIIHQVGITSEDKYKILEARDRLMRLKQVKSHSLATAEVTSGTCPDMCPEKERLMRESQRQVAPYEQLEGNEYRINHMIAVKQYSRSSADQEEPMAHELRPVKSLKMTMSYLLHEIVNLCEEEGTNLGEWYHFLWDRTRGIRKDITQQELCCIDSVELVEQCARFHIVCSERLCAEELSVFDKKINSENLTKCLQSLKYMYHDLRVKGITCPNESEFRGYIILLNLNNGNFMSDLQQLPASIQKSSEVQFAINVYSALESNNYYKFFKLVRQTTYLNACILLRYFNQVRVKALSIMVKAYCRTASTAYPLYELLHNLGFENENETIYFCEQVGLNASNDELYIMLNRQNFCLPMSNIQQGRARYMIESKRTSKGLSIGECIAGGKLPEKSYKSHKPHCSFDSEGYLLAQSINAEDQNFSINNNEVNPYEFIEEKSESLNKEILQTNEEHTNTSSIDTTATTKCYGNLEKSYKSTEWNKSITTTASVCQLQHNIITLKSEQKTIPGSKTKLNLSSVIQTQDHFTSSSFDKVQYDSLLKKVKDDNCISNNTNNTVSFSQPSFNVLHQIKPSESFEATSPFLMTVNKSIFSEAGKGNIFKKSTVPSTIFDNNASNVISTSHQSVLTSFTSSEKAVPINQTIQSQNKLQVKEKSESLDIEKLEEKIQQIDKNKEEIFKDLIEEVIQEHCSTIAKEEIKKITMYDKLSDNVLTQFINEMCDTILSEEIENYQKVENFIKKKSEQRTRKYFYLWKTRALKKNQQREALDNTPIWLQKKSVDECAKILYREGQKLVIENMCRRQHMEKVSKSPINNLAPIEVIIYAGIKENLKSLDMHISTDLFWKLVISWPDLQNRTDLWHHKKIINRYLCPHDYTVEPIIKSFQPSPYENLYICIRYFEGFISEHNLFGTDGLVFIAAASENFISVSKRLTKSVLSREKLVPIPLVFIVFGIGDLEMEKDKILTELDTLLYSGYISTYTITFEKTWNEMVILNLIQSTILWLTVNKPPKNPLQMDTLENICDTCITQEFWLRVFEDSAFNTKFSLALKDPNFIINLHNEAIAHLLQILLDPESLMYTKFAPELKKFLRHHYMLPCSYEYFDEKWRTTEYRVNLENIINGFTLPHWSFPWPPEDAQELHQNVMHYCQAVLPDTNIVALSYDILSHLYLMTNSLQITNFADILVYIIKEKISSIDMDLKVVYNRISIKHLKTLPWWFKSNTFALFTSQIKPDVIHSIEKDTAVTEPIHKKRRLSTFNDDVCANDDVSNQSNPLAEFCENIQNKIMEVHRSSELLEQRLEEQQLQNQRLEEKIKNAIFSKDNDSFNM</sequence>
<evidence type="ECO:0000256" key="9">
    <source>
        <dbReference type="ARBA" id="ARBA00022490"/>
    </source>
</evidence>
<dbReference type="Gene3D" id="3.30.70.330">
    <property type="match status" value="1"/>
</dbReference>
<dbReference type="GO" id="GO:0061733">
    <property type="term" value="F:protein-lysine-acetyltransferase activity"/>
    <property type="evidence" value="ECO:0007669"/>
    <property type="project" value="UniProtKB-EC"/>
</dbReference>
<dbReference type="InterPro" id="IPR031907">
    <property type="entry name" value="MCM3AP_GANP"/>
</dbReference>
<feature type="coiled-coil region" evidence="24">
    <location>
        <begin position="950"/>
        <end position="977"/>
    </location>
</feature>
<keyword evidence="9" id="KW-0963">Cytoplasm</keyword>
<dbReference type="Gene3D" id="1.25.40.990">
    <property type="match status" value="1"/>
</dbReference>
<dbReference type="Pfam" id="PF03399">
    <property type="entry name" value="SAC3_GANP"/>
    <property type="match status" value="1"/>
</dbReference>
<keyword evidence="18" id="KW-0906">Nuclear pore complex</keyword>
<keyword evidence="19" id="KW-0539">Nucleus</keyword>
<evidence type="ECO:0000256" key="23">
    <source>
        <dbReference type="ARBA" id="ARBA00069544"/>
    </source>
</evidence>
<dbReference type="SUPFAM" id="SSF54928">
    <property type="entry name" value="RNA-binding domain, RBD"/>
    <property type="match status" value="1"/>
</dbReference>
<keyword evidence="8" id="KW-0488">Methylation</keyword>
<evidence type="ECO:0000256" key="1">
    <source>
        <dbReference type="ARBA" id="ARBA00004286"/>
    </source>
</evidence>
<dbReference type="FunFam" id="1.25.40.990:FF:000003">
    <property type="entry name" value="germinal-center associated nuclear protein isoform X2"/>
    <property type="match status" value="1"/>
</dbReference>
<dbReference type="InterPro" id="IPR012677">
    <property type="entry name" value="Nucleotide-bd_a/b_plait_sf"/>
</dbReference>